<gene>
    <name evidence="3" type="ORF">UREG_05127</name>
</gene>
<evidence type="ECO:0008006" key="5">
    <source>
        <dbReference type="Google" id="ProtNLM"/>
    </source>
</evidence>
<evidence type="ECO:0000313" key="3">
    <source>
        <dbReference type="EMBL" id="EEP80285.1"/>
    </source>
</evidence>
<keyword evidence="1" id="KW-0175">Coiled coil</keyword>
<dbReference type="OMA" id="REQDMDR"/>
<dbReference type="AlphaFoldDB" id="C4JRN8"/>
<dbReference type="HOGENOM" id="CLU_077446_2_0_1"/>
<feature type="compositionally biased region" description="Basic and acidic residues" evidence="2">
    <location>
        <begin position="70"/>
        <end position="79"/>
    </location>
</feature>
<feature type="coiled-coil region" evidence="1">
    <location>
        <begin position="123"/>
        <end position="150"/>
    </location>
</feature>
<feature type="region of interest" description="Disordered" evidence="2">
    <location>
        <begin position="70"/>
        <end position="90"/>
    </location>
</feature>
<evidence type="ECO:0000256" key="1">
    <source>
        <dbReference type="SAM" id="Coils"/>
    </source>
</evidence>
<dbReference type="Pfam" id="PF09447">
    <property type="entry name" value="Cnl2_NKP2"/>
    <property type="match status" value="1"/>
</dbReference>
<reference evidence="4" key="1">
    <citation type="journal article" date="2009" name="Genome Res.">
        <title>Comparative genomic analyses of the human fungal pathogens Coccidioides and their relatives.</title>
        <authorList>
            <person name="Sharpton T.J."/>
            <person name="Stajich J.E."/>
            <person name="Rounsley S.D."/>
            <person name="Gardner M.J."/>
            <person name="Wortman J.R."/>
            <person name="Jordar V.S."/>
            <person name="Maiti R."/>
            <person name="Kodira C.D."/>
            <person name="Neafsey D.E."/>
            <person name="Zeng Q."/>
            <person name="Hung C.-Y."/>
            <person name="McMahan C."/>
            <person name="Muszewska A."/>
            <person name="Grynberg M."/>
            <person name="Mandel M.A."/>
            <person name="Kellner E.M."/>
            <person name="Barker B.M."/>
            <person name="Galgiani J.N."/>
            <person name="Orbach M.J."/>
            <person name="Kirkland T.N."/>
            <person name="Cole G.T."/>
            <person name="Henn M.R."/>
            <person name="Birren B.W."/>
            <person name="Taylor J.W."/>
        </authorList>
    </citation>
    <scope>NUCLEOTIDE SEQUENCE [LARGE SCALE GENOMIC DNA]</scope>
    <source>
        <strain evidence="4">UAMH 1704</strain>
    </source>
</reference>
<evidence type="ECO:0000313" key="4">
    <source>
        <dbReference type="Proteomes" id="UP000002058"/>
    </source>
</evidence>
<feature type="compositionally biased region" description="Polar residues" evidence="2">
    <location>
        <begin position="81"/>
        <end position="90"/>
    </location>
</feature>
<evidence type="ECO:0000256" key="2">
    <source>
        <dbReference type="SAM" id="MobiDB-lite"/>
    </source>
</evidence>
<dbReference type="VEuPathDB" id="FungiDB:UREG_05127"/>
<dbReference type="KEGG" id="ure:UREG_05127"/>
<sequence>MAPSEEYILNNFLTSPSPLPRIISLERFAELFPRKLRSHPQIRTLYRELQHIRAQDIALVKENIEREVKTGEKQKEELRQASANKGVSSLSARDKMEIDMDIQLFGQPSAKQQEGVFTLETVLPEMQRAIAAMEEEIETTRQEYSTILSEVTTIVGELSDLRYGKFSTFPGSNDTVADEVLKGLSNLEDICNSSIK</sequence>
<dbReference type="GeneID" id="8439248"/>
<dbReference type="PANTHER" id="PTHR28064">
    <property type="entry name" value="INNER KINETOCHORE SUBUNIT NKP2"/>
    <property type="match status" value="1"/>
</dbReference>
<dbReference type="Proteomes" id="UP000002058">
    <property type="component" value="Unassembled WGS sequence"/>
</dbReference>
<dbReference type="PANTHER" id="PTHR28064:SF1">
    <property type="entry name" value="INNER KINETOCHORE SUBUNIT NKP2"/>
    <property type="match status" value="1"/>
</dbReference>
<dbReference type="InterPro" id="IPR018565">
    <property type="entry name" value="Nkp2/Cnl2"/>
</dbReference>
<dbReference type="GO" id="GO:0007059">
    <property type="term" value="P:chromosome segregation"/>
    <property type="evidence" value="ECO:0007669"/>
    <property type="project" value="TreeGrafter"/>
</dbReference>
<dbReference type="InParanoid" id="C4JRN8"/>
<accession>C4JRN8</accession>
<proteinExistence type="predicted"/>
<dbReference type="GO" id="GO:0031511">
    <property type="term" value="C:Mis6-Sim4 complex"/>
    <property type="evidence" value="ECO:0007669"/>
    <property type="project" value="TreeGrafter"/>
</dbReference>
<name>C4JRN8_UNCRE</name>
<protein>
    <recommendedName>
        <fullName evidence="5">Centromere-localized protein 2</fullName>
    </recommendedName>
</protein>
<organism evidence="3 4">
    <name type="scientific">Uncinocarpus reesii (strain UAMH 1704)</name>
    <dbReference type="NCBI Taxonomy" id="336963"/>
    <lineage>
        <taxon>Eukaryota</taxon>
        <taxon>Fungi</taxon>
        <taxon>Dikarya</taxon>
        <taxon>Ascomycota</taxon>
        <taxon>Pezizomycotina</taxon>
        <taxon>Eurotiomycetes</taxon>
        <taxon>Eurotiomycetidae</taxon>
        <taxon>Onygenales</taxon>
        <taxon>Onygenaceae</taxon>
        <taxon>Uncinocarpus</taxon>
    </lineage>
</organism>
<dbReference type="EMBL" id="CH476617">
    <property type="protein sequence ID" value="EEP80285.1"/>
    <property type="molecule type" value="Genomic_DNA"/>
</dbReference>
<dbReference type="RefSeq" id="XP_002584438.1">
    <property type="nucleotide sequence ID" value="XM_002584392.1"/>
</dbReference>
<keyword evidence="4" id="KW-1185">Reference proteome</keyword>
<dbReference type="eggNOG" id="ENOG502S7X4">
    <property type="taxonomic scope" value="Eukaryota"/>
</dbReference>
<dbReference type="STRING" id="336963.C4JRN8"/>
<dbReference type="OrthoDB" id="2311687at2759"/>